<feature type="compositionally biased region" description="Polar residues" evidence="1">
    <location>
        <begin position="9"/>
        <end position="22"/>
    </location>
</feature>
<dbReference type="NCBIfam" id="TIGR04366">
    <property type="entry name" value="cupin_WbuC"/>
    <property type="match status" value="1"/>
</dbReference>
<proteinExistence type="predicted"/>
<feature type="non-terminal residue" evidence="3">
    <location>
        <position position="200"/>
    </location>
</feature>
<feature type="region of interest" description="Disordered" evidence="1">
    <location>
        <begin position="1"/>
        <end position="22"/>
    </location>
</feature>
<dbReference type="InterPro" id="IPR011051">
    <property type="entry name" value="RmlC_Cupin_sf"/>
</dbReference>
<protein>
    <recommendedName>
        <fullName evidence="2">Cupin fold metalloprotein WbuC cupin domain-containing protein</fullName>
    </recommendedName>
</protein>
<reference evidence="3" key="1">
    <citation type="submission" date="2015-04" db="EMBL/GenBank/DDBJ databases">
        <title>The genome sequence of the plant pathogenic Rhizarian Plasmodiophora brassicae reveals insights in its biotrophic life cycle and the origin of chitin synthesis.</title>
        <authorList>
            <person name="Schwelm A."/>
            <person name="Fogelqvist J."/>
            <person name="Knaust A."/>
            <person name="Julke S."/>
            <person name="Lilja T."/>
            <person name="Dhandapani V."/>
            <person name="Bonilla-Rosso G."/>
            <person name="Karlsson M."/>
            <person name="Shevchenko A."/>
            <person name="Choi S.R."/>
            <person name="Kim H.G."/>
            <person name="Park J.Y."/>
            <person name="Lim Y.P."/>
            <person name="Ludwig-Muller J."/>
            <person name="Dixelius C."/>
        </authorList>
    </citation>
    <scope>NUCLEOTIDE SEQUENCE</scope>
    <source>
        <tissue evidence="3">Potato root galls</tissue>
    </source>
</reference>
<dbReference type="AlphaFoldDB" id="A0A0H5RDS0"/>
<dbReference type="SUPFAM" id="SSF51182">
    <property type="entry name" value="RmlC-like cupins"/>
    <property type="match status" value="1"/>
</dbReference>
<dbReference type="EMBL" id="HACM01006252">
    <property type="protein sequence ID" value="CRZ06694.1"/>
    <property type="molecule type" value="Transcribed_RNA"/>
</dbReference>
<dbReference type="Gene3D" id="2.60.120.10">
    <property type="entry name" value="Jelly Rolls"/>
    <property type="match status" value="1"/>
</dbReference>
<evidence type="ECO:0000313" key="3">
    <source>
        <dbReference type="EMBL" id="CRZ06694.1"/>
    </source>
</evidence>
<evidence type="ECO:0000256" key="1">
    <source>
        <dbReference type="SAM" id="MobiDB-lite"/>
    </source>
</evidence>
<dbReference type="InterPro" id="IPR014710">
    <property type="entry name" value="RmlC-like_jellyroll"/>
</dbReference>
<dbReference type="Pfam" id="PF19480">
    <property type="entry name" value="DUF6016"/>
    <property type="match status" value="1"/>
</dbReference>
<dbReference type="InterPro" id="IPR046058">
    <property type="entry name" value="WbuC_cupin"/>
</dbReference>
<sequence>MTMEDHEVSPSTIQTGSLGDLQRLSSQAKTNARLRCMGTSSSCAPSDPVQVMFNAILPNAYIRPHRHRSENRVRYIVLTGAIVVVMFDSDGNITWAEKASALDSAASSDAPFMADIPGQVYHTVLSVDDRTVIYMVKPGPYTDDDKLWPQWAPEVPDYDHIDHYMKELRDRLKIVIDLGRPFRTGSQSTSLIDTSIVTNI</sequence>
<accession>A0A0H5RDS0</accession>
<feature type="domain" description="Cupin fold metalloprotein WbuC cupin" evidence="2">
    <location>
        <begin position="20"/>
        <end position="95"/>
    </location>
</feature>
<organism evidence="3">
    <name type="scientific">Spongospora subterranea</name>
    <dbReference type="NCBI Taxonomy" id="70186"/>
    <lineage>
        <taxon>Eukaryota</taxon>
        <taxon>Sar</taxon>
        <taxon>Rhizaria</taxon>
        <taxon>Endomyxa</taxon>
        <taxon>Phytomyxea</taxon>
        <taxon>Plasmodiophorida</taxon>
        <taxon>Plasmodiophoridae</taxon>
        <taxon>Spongospora</taxon>
    </lineage>
</organism>
<evidence type="ECO:0000259" key="2">
    <source>
        <dbReference type="Pfam" id="PF19480"/>
    </source>
</evidence>
<name>A0A0H5RDS0_9EUKA</name>
<dbReference type="InterPro" id="IPR027565">
    <property type="entry name" value="Cupin_WbuC"/>
</dbReference>